<feature type="region of interest" description="Disordered" evidence="1">
    <location>
        <begin position="425"/>
        <end position="446"/>
    </location>
</feature>
<dbReference type="Gene3D" id="1.20.900.10">
    <property type="entry name" value="Dbl homology (DH) domain"/>
    <property type="match status" value="1"/>
</dbReference>
<dbReference type="AlphaFoldDB" id="A0A7E4UW46"/>
<feature type="compositionally biased region" description="Low complexity" evidence="1">
    <location>
        <begin position="435"/>
        <end position="446"/>
    </location>
</feature>
<proteinExistence type="predicted"/>
<accession>A0A7E4UW46</accession>
<dbReference type="InterPro" id="IPR043537">
    <property type="entry name" value="Tiam1/Tiam2/Sif"/>
</dbReference>
<dbReference type="SUPFAM" id="SSF48065">
    <property type="entry name" value="DBL homology domain (DH-domain)"/>
    <property type="match status" value="1"/>
</dbReference>
<dbReference type="PANTHER" id="PTHR46001:SF3">
    <property type="entry name" value="PROTEIN STILL LIFE, ISOFORM SIF TYPE 1"/>
    <property type="match status" value="1"/>
</dbReference>
<evidence type="ECO:0000313" key="4">
    <source>
        <dbReference type="WBParaSite" id="Pan_g1333.t1"/>
    </source>
</evidence>
<dbReference type="CDD" id="cd00160">
    <property type="entry name" value="RhoGEF"/>
    <property type="match status" value="1"/>
</dbReference>
<dbReference type="Pfam" id="PF23014">
    <property type="entry name" value="PH_Tiam1"/>
    <property type="match status" value="1"/>
</dbReference>
<name>A0A7E4UW46_PANRE</name>
<evidence type="ECO:0000259" key="2">
    <source>
        <dbReference type="PROSITE" id="PS50010"/>
    </source>
</evidence>
<dbReference type="InterPro" id="IPR000219">
    <property type="entry name" value="DH_dom"/>
</dbReference>
<organism evidence="3 4">
    <name type="scientific">Panagrellus redivivus</name>
    <name type="common">Microworm</name>
    <dbReference type="NCBI Taxonomy" id="6233"/>
    <lineage>
        <taxon>Eukaryota</taxon>
        <taxon>Metazoa</taxon>
        <taxon>Ecdysozoa</taxon>
        <taxon>Nematoda</taxon>
        <taxon>Chromadorea</taxon>
        <taxon>Rhabditida</taxon>
        <taxon>Tylenchina</taxon>
        <taxon>Panagrolaimomorpha</taxon>
        <taxon>Panagrolaimoidea</taxon>
        <taxon>Panagrolaimidae</taxon>
        <taxon>Panagrellus</taxon>
    </lineage>
</organism>
<dbReference type="GO" id="GO:0007264">
    <property type="term" value="P:small GTPase-mediated signal transduction"/>
    <property type="evidence" value="ECO:0007669"/>
    <property type="project" value="InterPro"/>
</dbReference>
<reference evidence="3" key="1">
    <citation type="journal article" date="2013" name="Genetics">
        <title>The draft genome and transcriptome of Panagrellus redivivus are shaped by the harsh demands of a free-living lifestyle.</title>
        <authorList>
            <person name="Srinivasan J."/>
            <person name="Dillman A.R."/>
            <person name="Macchietto M.G."/>
            <person name="Heikkinen L."/>
            <person name="Lakso M."/>
            <person name="Fracchia K.M."/>
            <person name="Antoshechkin I."/>
            <person name="Mortazavi A."/>
            <person name="Wong G."/>
            <person name="Sternberg P.W."/>
        </authorList>
    </citation>
    <scope>NUCLEOTIDE SEQUENCE [LARGE SCALE GENOMIC DNA]</scope>
    <source>
        <strain evidence="3">MT8872</strain>
    </source>
</reference>
<dbReference type="SMART" id="SM00325">
    <property type="entry name" value="RhoGEF"/>
    <property type="match status" value="1"/>
</dbReference>
<keyword evidence="3" id="KW-1185">Reference proteome</keyword>
<dbReference type="WBParaSite" id="Pan_g1333.t1">
    <property type="protein sequence ID" value="Pan_g1333.t1"/>
    <property type="gene ID" value="Pan_g1333"/>
</dbReference>
<dbReference type="PROSITE" id="PS50010">
    <property type="entry name" value="DH_2"/>
    <property type="match status" value="1"/>
</dbReference>
<evidence type="ECO:0000313" key="3">
    <source>
        <dbReference type="Proteomes" id="UP000492821"/>
    </source>
</evidence>
<feature type="domain" description="DH" evidence="2">
    <location>
        <begin position="457"/>
        <end position="640"/>
    </location>
</feature>
<evidence type="ECO:0000256" key="1">
    <source>
        <dbReference type="SAM" id="MobiDB-lite"/>
    </source>
</evidence>
<dbReference type="Proteomes" id="UP000492821">
    <property type="component" value="Unassembled WGS sequence"/>
</dbReference>
<dbReference type="InterPro" id="IPR011993">
    <property type="entry name" value="PH-like_dom_sf"/>
</dbReference>
<protein>
    <submittedName>
        <fullName evidence="4">DH domain-containing protein</fullName>
    </submittedName>
</protein>
<dbReference type="InterPro" id="IPR035899">
    <property type="entry name" value="DBL_dom_sf"/>
</dbReference>
<dbReference type="Pfam" id="PF00621">
    <property type="entry name" value="RhoGEF"/>
    <property type="match status" value="1"/>
</dbReference>
<feature type="region of interest" description="Disordered" evidence="1">
    <location>
        <begin position="1"/>
        <end position="30"/>
    </location>
</feature>
<dbReference type="PANTHER" id="PTHR46001">
    <property type="entry name" value="TIAM (MAMMALIAN TUMOR INVASION AND METASTASIS FACTOR) HOMOLOG"/>
    <property type="match status" value="1"/>
</dbReference>
<dbReference type="Gene3D" id="2.30.29.30">
    <property type="entry name" value="Pleckstrin-homology domain (PH domain)/Phosphotyrosine-binding domain (PTB)"/>
    <property type="match status" value="2"/>
</dbReference>
<reference evidence="4" key="2">
    <citation type="submission" date="2020-10" db="UniProtKB">
        <authorList>
            <consortium name="WormBaseParasite"/>
        </authorList>
    </citation>
    <scope>IDENTIFICATION</scope>
</reference>
<dbReference type="GO" id="GO:0005085">
    <property type="term" value="F:guanyl-nucleotide exchange factor activity"/>
    <property type="evidence" value="ECO:0007669"/>
    <property type="project" value="InterPro"/>
</dbReference>
<dbReference type="InterPro" id="IPR055230">
    <property type="entry name" value="PH_Tiam1/2"/>
</dbReference>
<sequence>MAIWDGKGRTRSKPSAPTRGPSPERGSHRGNRVDWAHCRFAAEIFKLSDDRSEWVKVHPHVLSVTVARRDSHHQQQSTSMASATATMHAAPSTSHIAELSAANLRHQNVFSAPIFKDTEIRRHSDRFVYWKAEDTGIYALNVVSKEDIDQFCAVASGMPATSPSTSESRSSASSEPALMRWQAKMASGMSARHGRVVDEKPNAFSDCFIVFRGLDVLQILDKDGRALMTTSACELVISLNLPQLIVYASFPMKMLALQFRSEPELREFVHTVLNESSKQLANPSNTSPIAWLSGSLDIINSAIRAPGARAATGMHSMTASTSSSGIDMSADPRLPGNAAAGKAKQYIEALYTLKYILISRMGSLKGSLPDMKFSDYVFPIELRARVETAHLPHYVHLYCCIHTQFLIRKTLYEIVENDNILRSMEPPAMPPAMTSSSSSSLSSNNNIDPARAAADEKLLKSIVELVQTEEAFVADIDKLLLQYVRPAKLELLECVDRLHKMHAQFLTSLQDAGGDLLTAQSSKVLQTAQIKDSVMRIGVLFVNKCNKFKMYAEYSAAYLRFHHLHHNDPKLKQHLEDLNASGQHKESIQSLLIKPIQRVLKYPLFLEQIRDCCIKDSHEQKQVVQALRRMQTLATYVNEMQRIHEEYGAEIDRLSKLPEIAQSSTLWMHLHDLHIFAHMKWLPPGEKRYSECAAFVFTSLILILGPQPTGKKKQRPYKIFPITQVEITEFMPLPGADPMPPTDCENPTYYYFSLIHNANRDKPELPADESVYHIACCYADIKTQFVKCFKKATKLYQRNKPRPISGSSQSDWGYASGH</sequence>